<dbReference type="GO" id="GO:0005634">
    <property type="term" value="C:nucleus"/>
    <property type="evidence" value="ECO:0007669"/>
    <property type="project" value="UniProtKB-SubCell"/>
</dbReference>
<keyword evidence="6" id="KW-0539">Nucleus</keyword>
<evidence type="ECO:0000313" key="9">
    <source>
        <dbReference type="EMBL" id="KAJ2781901.1"/>
    </source>
</evidence>
<evidence type="ECO:0000256" key="8">
    <source>
        <dbReference type="SAM" id="MobiDB-lite"/>
    </source>
</evidence>
<dbReference type="AlphaFoldDB" id="A0A9W8LIX8"/>
<keyword evidence="3" id="KW-0805">Transcription regulation</keyword>
<dbReference type="PANTHER" id="PTHR12040">
    <property type="entry name" value="ANTI-SILENCING PROTEIN 1"/>
    <property type="match status" value="1"/>
</dbReference>
<feature type="region of interest" description="Disordered" evidence="8">
    <location>
        <begin position="150"/>
        <end position="292"/>
    </location>
</feature>
<evidence type="ECO:0000256" key="1">
    <source>
        <dbReference type="ARBA" id="ARBA00004123"/>
    </source>
</evidence>
<name>A0A9W8LIX8_9FUNG</name>
<gene>
    <name evidence="9" type="primary">ASF1</name>
    <name evidence="9" type="ORF">H4R18_002607</name>
</gene>
<dbReference type="Gene3D" id="2.60.40.1490">
    <property type="entry name" value="Histone chaperone ASF1-like"/>
    <property type="match status" value="1"/>
</dbReference>
<dbReference type="Proteomes" id="UP001140217">
    <property type="component" value="Unassembled WGS sequence"/>
</dbReference>
<dbReference type="InterPro" id="IPR006818">
    <property type="entry name" value="ASF1-like"/>
</dbReference>
<evidence type="ECO:0000256" key="5">
    <source>
        <dbReference type="ARBA" id="ARBA00023186"/>
    </source>
</evidence>
<sequence length="292" mass="31881">MSLVRVLNVDVVKPQAPFLEPYKFEITFECISPLEDDLEFKLVYVSSPSTSKFDQELDSLLVGPVPVAISKFVFEAKAPVPSKIPKEDMVGVSIILLTCSYKGKMFERIGYYVNNSYLDEALQADPPAAPVPEKLLRSILADKPRVTRYGINWEDPSKEEQPPAELIGGDGTEGDILFVTGPGGVKTTEVDGEPEDDEEGSEEDESSDDENGDVDLDATEEKDEAELVSEGENMSETEPMGANDGIGGRHNEDEGHGDTAMTIDKNPPNPPKSDLLHQDAVANTDLMSMDIE</sequence>
<keyword evidence="10" id="KW-1185">Reference proteome</keyword>
<keyword evidence="5" id="KW-0143">Chaperone</keyword>
<evidence type="ECO:0000256" key="3">
    <source>
        <dbReference type="ARBA" id="ARBA00023015"/>
    </source>
</evidence>
<dbReference type="OrthoDB" id="29755at2759"/>
<comment type="similarity">
    <text evidence="2">Belongs to the ASF1 family.</text>
</comment>
<dbReference type="SUPFAM" id="SSF101546">
    <property type="entry name" value="ASF1-like"/>
    <property type="match status" value="1"/>
</dbReference>
<evidence type="ECO:0000313" key="10">
    <source>
        <dbReference type="Proteomes" id="UP001140217"/>
    </source>
</evidence>
<evidence type="ECO:0000256" key="4">
    <source>
        <dbReference type="ARBA" id="ARBA00023163"/>
    </source>
</evidence>
<evidence type="ECO:0000256" key="7">
    <source>
        <dbReference type="ARBA" id="ARBA00032776"/>
    </source>
</evidence>
<comment type="caution">
    <text evidence="9">The sequence shown here is derived from an EMBL/GenBank/DDBJ whole genome shotgun (WGS) entry which is preliminary data.</text>
</comment>
<dbReference type="GO" id="GO:0000785">
    <property type="term" value="C:chromatin"/>
    <property type="evidence" value="ECO:0007669"/>
    <property type="project" value="TreeGrafter"/>
</dbReference>
<reference evidence="9" key="1">
    <citation type="submission" date="2022-07" db="EMBL/GenBank/DDBJ databases">
        <title>Phylogenomic reconstructions and comparative analyses of Kickxellomycotina fungi.</title>
        <authorList>
            <person name="Reynolds N.K."/>
            <person name="Stajich J.E."/>
            <person name="Barry K."/>
            <person name="Grigoriev I.V."/>
            <person name="Crous P."/>
            <person name="Smith M.E."/>
        </authorList>
    </citation>
    <scope>NUCLEOTIDE SEQUENCE</scope>
    <source>
        <strain evidence="9">NBRC 105414</strain>
    </source>
</reference>
<dbReference type="GO" id="GO:0042393">
    <property type="term" value="F:histone binding"/>
    <property type="evidence" value="ECO:0007669"/>
    <property type="project" value="TreeGrafter"/>
</dbReference>
<dbReference type="Pfam" id="PF04729">
    <property type="entry name" value="ASF1_hist_chap"/>
    <property type="match status" value="1"/>
</dbReference>
<dbReference type="GO" id="GO:0006335">
    <property type="term" value="P:DNA replication-dependent chromatin assembly"/>
    <property type="evidence" value="ECO:0007669"/>
    <property type="project" value="TreeGrafter"/>
</dbReference>
<proteinExistence type="inferred from homology"/>
<accession>A0A9W8LIX8</accession>
<evidence type="ECO:0000256" key="6">
    <source>
        <dbReference type="ARBA" id="ARBA00023242"/>
    </source>
</evidence>
<keyword evidence="4" id="KW-0804">Transcription</keyword>
<dbReference type="EMBL" id="JANBUL010000089">
    <property type="protein sequence ID" value="KAJ2781901.1"/>
    <property type="molecule type" value="Genomic_DNA"/>
</dbReference>
<dbReference type="PANTHER" id="PTHR12040:SF0">
    <property type="entry name" value="HISTONE CHAPERONE ASF1"/>
    <property type="match status" value="1"/>
</dbReference>
<feature type="compositionally biased region" description="Acidic residues" evidence="8">
    <location>
        <begin position="190"/>
        <end position="235"/>
    </location>
</feature>
<protein>
    <recommendedName>
        <fullName evidence="7">Anti-silencing function protein 1</fullName>
    </recommendedName>
</protein>
<feature type="compositionally biased region" description="Basic and acidic residues" evidence="8">
    <location>
        <begin position="247"/>
        <end position="257"/>
    </location>
</feature>
<evidence type="ECO:0000256" key="2">
    <source>
        <dbReference type="ARBA" id="ARBA00006051"/>
    </source>
</evidence>
<organism evidence="9 10">
    <name type="scientific">Coemansia javaensis</name>
    <dbReference type="NCBI Taxonomy" id="2761396"/>
    <lineage>
        <taxon>Eukaryota</taxon>
        <taxon>Fungi</taxon>
        <taxon>Fungi incertae sedis</taxon>
        <taxon>Zoopagomycota</taxon>
        <taxon>Kickxellomycotina</taxon>
        <taxon>Kickxellomycetes</taxon>
        <taxon>Kickxellales</taxon>
        <taxon>Kickxellaceae</taxon>
        <taxon>Coemansia</taxon>
    </lineage>
</organism>
<comment type="subcellular location">
    <subcellularLocation>
        <location evidence="1">Nucleus</location>
    </subcellularLocation>
</comment>
<dbReference type="InterPro" id="IPR036747">
    <property type="entry name" value="ASF1-like_sf"/>
</dbReference>